<evidence type="ECO:0008006" key="3">
    <source>
        <dbReference type="Google" id="ProtNLM"/>
    </source>
</evidence>
<dbReference type="InterPro" id="IPR014718">
    <property type="entry name" value="GH-type_carb-bd"/>
</dbReference>
<keyword evidence="2" id="KW-1185">Reference proteome</keyword>
<sequence>MSAGGDVGTAELLELSTERSSISVDPGGGRLTSLRIDGLEVLGASTPAPGAPPQIFSGSFLMAPWVGRTAHGRFAFDGVDYEVPVNFGPHAMHGLAFDRAWQRDGDDIVFDFDERWPFGGSLRQSFTLTDTSLTITATAANDERRMPVILGFHPWFREVLADGSTASYEFSPGTRYVCDSDGIPIGTAPGGGARPWDDSFTDLLADPVIRWSNGLELTLARTGSHWILCETMPDAFCVEPLSGPVNGLAAGGSAVASPGEPVSLDMTITWSTSPAGDAGPISRKAP</sequence>
<name>A0A2V1HWU7_9MICO</name>
<proteinExistence type="predicted"/>
<dbReference type="GO" id="GO:0016853">
    <property type="term" value="F:isomerase activity"/>
    <property type="evidence" value="ECO:0007669"/>
    <property type="project" value="InterPro"/>
</dbReference>
<dbReference type="Proteomes" id="UP000244893">
    <property type="component" value="Unassembled WGS sequence"/>
</dbReference>
<organism evidence="1 2">
    <name type="scientific">Amnibacterium flavum</name>
    <dbReference type="NCBI Taxonomy" id="2173173"/>
    <lineage>
        <taxon>Bacteria</taxon>
        <taxon>Bacillati</taxon>
        <taxon>Actinomycetota</taxon>
        <taxon>Actinomycetes</taxon>
        <taxon>Micrococcales</taxon>
        <taxon>Microbacteriaceae</taxon>
        <taxon>Amnibacterium</taxon>
    </lineage>
</organism>
<evidence type="ECO:0000313" key="1">
    <source>
        <dbReference type="EMBL" id="PVZ95017.1"/>
    </source>
</evidence>
<dbReference type="InterPro" id="IPR008183">
    <property type="entry name" value="Aldose_1/G6P_1-epimerase"/>
</dbReference>
<accession>A0A2V1HWU7</accession>
<gene>
    <name evidence="1" type="ORF">DDQ50_00300</name>
</gene>
<dbReference type="GO" id="GO:0005975">
    <property type="term" value="P:carbohydrate metabolic process"/>
    <property type="evidence" value="ECO:0007669"/>
    <property type="project" value="InterPro"/>
</dbReference>
<dbReference type="GO" id="GO:0030246">
    <property type="term" value="F:carbohydrate binding"/>
    <property type="evidence" value="ECO:0007669"/>
    <property type="project" value="InterPro"/>
</dbReference>
<dbReference type="SUPFAM" id="SSF74650">
    <property type="entry name" value="Galactose mutarotase-like"/>
    <property type="match status" value="1"/>
</dbReference>
<dbReference type="OrthoDB" id="9779408at2"/>
<protein>
    <recommendedName>
        <fullName evidence="3">Aldose epimerase</fullName>
    </recommendedName>
</protein>
<evidence type="ECO:0000313" key="2">
    <source>
        <dbReference type="Proteomes" id="UP000244893"/>
    </source>
</evidence>
<dbReference type="RefSeq" id="WP_116754756.1">
    <property type="nucleotide sequence ID" value="NZ_JBHUEX010000001.1"/>
</dbReference>
<dbReference type="AlphaFoldDB" id="A0A2V1HWU7"/>
<comment type="caution">
    <text evidence="1">The sequence shown here is derived from an EMBL/GenBank/DDBJ whole genome shotgun (WGS) entry which is preliminary data.</text>
</comment>
<reference evidence="1 2" key="1">
    <citation type="submission" date="2018-05" db="EMBL/GenBank/DDBJ databases">
        <title>Amnibacterium sp. M8JJ-5, whole genome shotgun sequence.</title>
        <authorList>
            <person name="Tuo L."/>
        </authorList>
    </citation>
    <scope>NUCLEOTIDE SEQUENCE [LARGE SCALE GENOMIC DNA]</scope>
    <source>
        <strain evidence="1 2">M8JJ-5</strain>
    </source>
</reference>
<dbReference type="Pfam" id="PF01263">
    <property type="entry name" value="Aldose_epim"/>
    <property type="match status" value="1"/>
</dbReference>
<dbReference type="Gene3D" id="2.70.98.10">
    <property type="match status" value="1"/>
</dbReference>
<dbReference type="EMBL" id="QEOP01000001">
    <property type="protein sequence ID" value="PVZ95017.1"/>
    <property type="molecule type" value="Genomic_DNA"/>
</dbReference>
<dbReference type="InterPro" id="IPR011013">
    <property type="entry name" value="Gal_mutarotase_sf_dom"/>
</dbReference>